<evidence type="ECO:0000313" key="1">
    <source>
        <dbReference type="EMBL" id="AVO37281.1"/>
    </source>
</evidence>
<dbReference type="InterPro" id="IPR018912">
    <property type="entry name" value="DUF2478"/>
</dbReference>
<dbReference type="EMBL" id="CP027665">
    <property type="protein sequence ID" value="AVO37281.1"/>
    <property type="molecule type" value="Genomic_DNA"/>
</dbReference>
<reference evidence="2" key="1">
    <citation type="submission" date="2018-03" db="EMBL/GenBank/DDBJ databases">
        <title>Genomic analysis of the strain SH-1 isolated from shrimp intestine.</title>
        <authorList>
            <person name="Kim Y.-S."/>
            <person name="Kim S.-E."/>
            <person name="Kim K.-H."/>
        </authorList>
    </citation>
    <scope>NUCLEOTIDE SEQUENCE [LARGE SCALE GENOMIC DNA]</scope>
    <source>
        <strain evidence="2">SH-1</strain>
    </source>
</reference>
<sequence>MHLATVSAQERGLTDRLLTTVVARLGRDGFRVLGALRATGQDGADAHCSSDLLLLPDGPVMRITQDLGTGSNACRMDAGALEDSVGIATSRLTSGGADLIVLNKFGLSEAEGRGFRSLMAEALAQDIPVLTGLTDTHRHAFERFADGLDTSLPPDEEAILDWCRAALGTGPAMRANRKPRS</sequence>
<evidence type="ECO:0000313" key="2">
    <source>
        <dbReference type="Proteomes" id="UP000237655"/>
    </source>
</evidence>
<protein>
    <submittedName>
        <fullName evidence="1">DUF2478 domain-containing protein</fullName>
    </submittedName>
</protein>
<name>A0A2S0MNG0_9RHOB</name>
<dbReference type="Pfam" id="PF10649">
    <property type="entry name" value="DUF2478"/>
    <property type="match status" value="1"/>
</dbReference>
<organism evidence="1 2">
    <name type="scientific">Pukyongiella litopenaei</name>
    <dbReference type="NCBI Taxonomy" id="2605946"/>
    <lineage>
        <taxon>Bacteria</taxon>
        <taxon>Pseudomonadati</taxon>
        <taxon>Pseudomonadota</taxon>
        <taxon>Alphaproteobacteria</taxon>
        <taxon>Rhodobacterales</taxon>
        <taxon>Paracoccaceae</taxon>
        <taxon>Pukyongiella</taxon>
    </lineage>
</organism>
<dbReference type="KEGG" id="thas:C6Y53_05835"/>
<accession>A0A2S0MNG0</accession>
<proteinExistence type="predicted"/>
<gene>
    <name evidence="1" type="ORF">C6Y53_05835</name>
</gene>
<dbReference type="RefSeq" id="WP_106471593.1">
    <property type="nucleotide sequence ID" value="NZ_CP027665.1"/>
</dbReference>
<keyword evidence="2" id="KW-1185">Reference proteome</keyword>
<dbReference type="AlphaFoldDB" id="A0A2S0MNG0"/>
<dbReference type="Proteomes" id="UP000237655">
    <property type="component" value="Chromosome"/>
</dbReference>